<evidence type="ECO:0000256" key="1">
    <source>
        <dbReference type="ARBA" id="ARBA00010088"/>
    </source>
</evidence>
<protein>
    <submittedName>
        <fullName evidence="5">Alpha/Beta hydrolase protein</fullName>
    </submittedName>
</protein>
<dbReference type="PANTHER" id="PTHR21661">
    <property type="entry name" value="EPOXIDE HYDROLASE 1-RELATED"/>
    <property type="match status" value="1"/>
</dbReference>
<dbReference type="GO" id="GO:0004301">
    <property type="term" value="F:epoxide hydrolase activity"/>
    <property type="evidence" value="ECO:0007669"/>
    <property type="project" value="TreeGrafter"/>
</dbReference>
<dbReference type="Proteomes" id="UP000777438">
    <property type="component" value="Unassembled WGS sequence"/>
</dbReference>
<organism evidence="5 6">
    <name type="scientific">Thelonectria olida</name>
    <dbReference type="NCBI Taxonomy" id="1576542"/>
    <lineage>
        <taxon>Eukaryota</taxon>
        <taxon>Fungi</taxon>
        <taxon>Dikarya</taxon>
        <taxon>Ascomycota</taxon>
        <taxon>Pezizomycotina</taxon>
        <taxon>Sordariomycetes</taxon>
        <taxon>Hypocreomycetidae</taxon>
        <taxon>Hypocreales</taxon>
        <taxon>Nectriaceae</taxon>
        <taxon>Thelonectria</taxon>
    </lineage>
</organism>
<feature type="domain" description="Epoxide hydrolase N-terminal" evidence="4">
    <location>
        <begin position="10"/>
        <end position="121"/>
    </location>
</feature>
<comment type="similarity">
    <text evidence="1">Belongs to the peptidase S33 family.</text>
</comment>
<comment type="caution">
    <text evidence="5">The sequence shown here is derived from an EMBL/GenBank/DDBJ whole genome shotgun (WGS) entry which is preliminary data.</text>
</comment>
<dbReference type="SUPFAM" id="SSF53474">
    <property type="entry name" value="alpha/beta-Hydrolases"/>
    <property type="match status" value="1"/>
</dbReference>
<evidence type="ECO:0000259" key="4">
    <source>
        <dbReference type="Pfam" id="PF06441"/>
    </source>
</evidence>
<evidence type="ECO:0000256" key="3">
    <source>
        <dbReference type="PIRSR" id="PIRSR001112-1"/>
    </source>
</evidence>
<evidence type="ECO:0000313" key="5">
    <source>
        <dbReference type="EMBL" id="KAH6869434.1"/>
    </source>
</evidence>
<evidence type="ECO:0000313" key="6">
    <source>
        <dbReference type="Proteomes" id="UP000777438"/>
    </source>
</evidence>
<dbReference type="PANTHER" id="PTHR21661:SF39">
    <property type="entry name" value="HYDROLASE, PUTATIVE (AFU_ORTHOLOGUE AFUA_3G08960)-RELATED"/>
    <property type="match status" value="1"/>
</dbReference>
<gene>
    <name evidence="5" type="ORF">B0T10DRAFT_501550</name>
</gene>
<reference evidence="5 6" key="1">
    <citation type="journal article" date="2021" name="Nat. Commun.">
        <title>Genetic determinants of endophytism in the Arabidopsis root mycobiome.</title>
        <authorList>
            <person name="Mesny F."/>
            <person name="Miyauchi S."/>
            <person name="Thiergart T."/>
            <person name="Pickel B."/>
            <person name="Atanasova L."/>
            <person name="Karlsson M."/>
            <person name="Huettel B."/>
            <person name="Barry K.W."/>
            <person name="Haridas S."/>
            <person name="Chen C."/>
            <person name="Bauer D."/>
            <person name="Andreopoulos W."/>
            <person name="Pangilinan J."/>
            <person name="LaButti K."/>
            <person name="Riley R."/>
            <person name="Lipzen A."/>
            <person name="Clum A."/>
            <person name="Drula E."/>
            <person name="Henrissat B."/>
            <person name="Kohler A."/>
            <person name="Grigoriev I.V."/>
            <person name="Martin F.M."/>
            <person name="Hacquard S."/>
        </authorList>
    </citation>
    <scope>NUCLEOTIDE SEQUENCE [LARGE SCALE GENOMIC DNA]</scope>
    <source>
        <strain evidence="5 6">MPI-CAGE-CH-0241</strain>
    </source>
</reference>
<feature type="active site" description="Nucleophile" evidence="3">
    <location>
        <position position="188"/>
    </location>
</feature>
<dbReference type="Gene3D" id="3.40.50.1820">
    <property type="entry name" value="alpha/beta hydrolase"/>
    <property type="match status" value="1"/>
</dbReference>
<dbReference type="InterPro" id="IPR029058">
    <property type="entry name" value="AB_hydrolase_fold"/>
</dbReference>
<feature type="active site" description="Proton acceptor" evidence="3">
    <location>
        <position position="363"/>
    </location>
</feature>
<dbReference type="InterPro" id="IPR000639">
    <property type="entry name" value="Epox_hydrolase-like"/>
</dbReference>
<dbReference type="OrthoDB" id="7130006at2759"/>
<proteinExistence type="inferred from homology"/>
<dbReference type="InterPro" id="IPR016292">
    <property type="entry name" value="Epoxide_hydrolase"/>
</dbReference>
<dbReference type="Pfam" id="PF06441">
    <property type="entry name" value="EHN"/>
    <property type="match status" value="1"/>
</dbReference>
<feature type="active site" description="Proton donor" evidence="3">
    <location>
        <position position="310"/>
    </location>
</feature>
<dbReference type="EMBL" id="JAGPYM010000072">
    <property type="protein sequence ID" value="KAH6869434.1"/>
    <property type="molecule type" value="Genomic_DNA"/>
</dbReference>
<keyword evidence="6" id="KW-1185">Reference proteome</keyword>
<accession>A0A9P9AGY6</accession>
<sequence>MPYSLPDDARPFSLHIPDNEYTEFEQLLRLSRVGPLTWENQHQDRRYGVPHEWLVSTKEYWLNSFDWRAQERRINSFPNYKISVQDKKGGVDLHFVGLFSTKEDAIPIVLLHGWPGSFLEFLPMLDLIQKKYESAELPFHIIVPSLPGYTLSSGPPQDKAWVAEDAARIIDQVLKKLGFDQYVVQGGDVGCLVASLLGTMYDSVVGVHLNLLPSLDQVEADDPDLSEIERQAVQQGKERFQTPTSGAAVMNSTRPATIGAVVSSNPLALLAWIGEKFLEWPEEDVSIDEVLTDVSLYWFTDSFPRCSYTYRGTFLVGPPPSLPFINKPFGFSWFMHELAPAPRKILESKGKLLFYRQHEKGGHFAALERPVEFLQDIEDFMKAVLTEIRHS</sequence>
<dbReference type="InterPro" id="IPR010497">
    <property type="entry name" value="Epoxide_hydro_N"/>
</dbReference>
<evidence type="ECO:0000256" key="2">
    <source>
        <dbReference type="ARBA" id="ARBA00022801"/>
    </source>
</evidence>
<dbReference type="PIRSF" id="PIRSF001112">
    <property type="entry name" value="Epoxide_hydrolase"/>
    <property type="match status" value="1"/>
</dbReference>
<keyword evidence="2 5" id="KW-0378">Hydrolase</keyword>
<dbReference type="GO" id="GO:0097176">
    <property type="term" value="P:epoxide metabolic process"/>
    <property type="evidence" value="ECO:0007669"/>
    <property type="project" value="TreeGrafter"/>
</dbReference>
<name>A0A9P9AGY6_9HYPO</name>
<dbReference type="PRINTS" id="PR00412">
    <property type="entry name" value="EPOXHYDRLASE"/>
</dbReference>
<dbReference type="AlphaFoldDB" id="A0A9P9AGY6"/>